<feature type="transmembrane region" description="Helical" evidence="1">
    <location>
        <begin position="95"/>
        <end position="115"/>
    </location>
</feature>
<feature type="transmembrane region" description="Helical" evidence="1">
    <location>
        <begin position="71"/>
        <end position="88"/>
    </location>
</feature>
<protein>
    <recommendedName>
        <fullName evidence="3">Wzy</fullName>
    </recommendedName>
</protein>
<evidence type="ECO:0000313" key="2">
    <source>
        <dbReference type="EMBL" id="AXL96431.1"/>
    </source>
</evidence>
<feature type="transmembrane region" description="Helical" evidence="1">
    <location>
        <begin position="121"/>
        <end position="138"/>
    </location>
</feature>
<name>A0A346CLF7_PROST</name>
<keyword evidence="1" id="KW-0472">Membrane</keyword>
<evidence type="ECO:0008006" key="3">
    <source>
        <dbReference type="Google" id="ProtNLM"/>
    </source>
</evidence>
<feature type="transmembrane region" description="Helical" evidence="1">
    <location>
        <begin position="217"/>
        <end position="235"/>
    </location>
</feature>
<dbReference type="AlphaFoldDB" id="A0A346CLF7"/>
<feature type="transmembrane region" description="Helical" evidence="1">
    <location>
        <begin position="9"/>
        <end position="29"/>
    </location>
</feature>
<organism evidence="2">
    <name type="scientific">Providencia stuartii</name>
    <dbReference type="NCBI Taxonomy" id="588"/>
    <lineage>
        <taxon>Bacteria</taxon>
        <taxon>Pseudomonadati</taxon>
        <taxon>Pseudomonadota</taxon>
        <taxon>Gammaproteobacteria</taxon>
        <taxon>Enterobacterales</taxon>
        <taxon>Morganellaceae</taxon>
        <taxon>Providencia</taxon>
    </lineage>
</organism>
<feature type="transmembrane region" description="Helical" evidence="1">
    <location>
        <begin position="185"/>
        <end position="205"/>
    </location>
</feature>
<reference evidence="2" key="1">
    <citation type="submission" date="2018-06" db="EMBL/GenBank/DDBJ databases">
        <title>Development of a Molecular Serotyping Scheme and a Multiplexed Luminex-Based Array for Providencia.</title>
        <authorList>
            <person name="Du Y."/>
            <person name="Liu B."/>
        </authorList>
    </citation>
    <scope>NUCLEOTIDE SEQUENCE</scope>
</reference>
<sequence length="283" mass="33273">MKVKIINQIIFLSSIISFSILIFNFSFFYESIILRGLNETLMWINNVKHGDYARPYYFIIEYISTETNLDIFLTTILTSLICFLYCLYRFKVTSSIENLVFFLIVFNILSLLLFFSPGRTSLTIAGLIFCYSCLYPKIKFFRLAIGLLFLFYLHSASLVTLAIFLVYDMVILTINKLSVKVIVKYILKLLFYLLTFVFFYIVLYFDNDYIHVNNNSGNIAVISMMVIISFLVLHYTNFDYFILLLIIISLYLLAFEINATYTYRVIFLPLSLAIFIKKICYRN</sequence>
<proteinExistence type="predicted"/>
<dbReference type="EMBL" id="MH444266">
    <property type="protein sequence ID" value="AXL96431.1"/>
    <property type="molecule type" value="Genomic_DNA"/>
</dbReference>
<evidence type="ECO:0000256" key="1">
    <source>
        <dbReference type="SAM" id="Phobius"/>
    </source>
</evidence>
<feature type="transmembrane region" description="Helical" evidence="1">
    <location>
        <begin position="241"/>
        <end position="261"/>
    </location>
</feature>
<keyword evidence="1" id="KW-0812">Transmembrane</keyword>
<feature type="transmembrane region" description="Helical" evidence="1">
    <location>
        <begin position="145"/>
        <end position="165"/>
    </location>
</feature>
<accession>A0A346CLF7</accession>
<gene>
    <name evidence="2" type="primary">wzy</name>
</gene>
<keyword evidence="1" id="KW-1133">Transmembrane helix</keyword>